<feature type="binding site" evidence="6">
    <location>
        <position position="234"/>
    </location>
    <ligand>
        <name>a divalent metal cation</name>
        <dbReference type="ChEBI" id="CHEBI:60240"/>
    </ligand>
</feature>
<accession>A0A097IUE0</accession>
<feature type="active site" description="Proton acceptor" evidence="4">
    <location>
        <position position="161"/>
    </location>
</feature>
<feature type="domain" description="Malic enzyme N-terminal" evidence="9">
    <location>
        <begin position="67"/>
        <end position="248"/>
    </location>
</feature>
<evidence type="ECO:0000256" key="3">
    <source>
        <dbReference type="ARBA" id="ARBA00022723"/>
    </source>
</evidence>
<dbReference type="GO" id="GO:0046872">
    <property type="term" value="F:metal ion binding"/>
    <property type="evidence" value="ECO:0007669"/>
    <property type="project" value="UniProtKB-KW"/>
</dbReference>
<dbReference type="PROSITE" id="PS00331">
    <property type="entry name" value="MALIC_ENZYMES"/>
    <property type="match status" value="1"/>
</dbReference>
<dbReference type="Pfam" id="PF03949">
    <property type="entry name" value="Malic_M"/>
    <property type="match status" value="1"/>
</dbReference>
<dbReference type="PANTHER" id="PTHR23406:SF90">
    <property type="entry name" value="MALIC ENZYME-RELATED"/>
    <property type="match status" value="1"/>
</dbReference>
<evidence type="ECO:0000256" key="6">
    <source>
        <dbReference type="PIRSR" id="PIRSR000106-3"/>
    </source>
</evidence>
<feature type="active site" description="Proton donor" evidence="4">
    <location>
        <position position="90"/>
    </location>
</feature>
<evidence type="ECO:0000256" key="4">
    <source>
        <dbReference type="PIRSR" id="PIRSR000106-1"/>
    </source>
</evidence>
<dbReference type="InterPro" id="IPR037062">
    <property type="entry name" value="Malic_N_dom_sf"/>
</dbReference>
<protein>
    <recommendedName>
        <fullName evidence="7">Malic enzyme</fullName>
    </recommendedName>
</protein>
<dbReference type="InterPro" id="IPR036291">
    <property type="entry name" value="NAD(P)-bd_dom_sf"/>
</dbReference>
<dbReference type="SMART" id="SM00919">
    <property type="entry name" value="Malic_M"/>
    <property type="match status" value="1"/>
</dbReference>
<dbReference type="Pfam" id="PF00390">
    <property type="entry name" value="malic"/>
    <property type="match status" value="1"/>
</dbReference>
<dbReference type="GO" id="GO:0004473">
    <property type="term" value="F:malate dehydrogenase (decarboxylating) (NADP+) activity"/>
    <property type="evidence" value="ECO:0007669"/>
    <property type="project" value="TreeGrafter"/>
</dbReference>
<dbReference type="SUPFAM" id="SSF51735">
    <property type="entry name" value="NAD(P)-binding Rossmann-fold domains"/>
    <property type="match status" value="1"/>
</dbReference>
<feature type="binding site" evidence="6">
    <location>
        <position position="257"/>
    </location>
    <ligand>
        <name>a divalent metal cation</name>
        <dbReference type="ChEBI" id="CHEBI:60240"/>
    </ligand>
</feature>
<comment type="similarity">
    <text evidence="2 7">Belongs to the malic enzymes family.</text>
</comment>
<dbReference type="CDD" id="cd05312">
    <property type="entry name" value="NAD_bind_1_malic_enz"/>
    <property type="match status" value="1"/>
</dbReference>
<dbReference type="InterPro" id="IPR001891">
    <property type="entry name" value="Malic_OxRdtase"/>
</dbReference>
<dbReference type="EMBL" id="KM113515">
    <property type="protein sequence ID" value="AIT70101.1"/>
    <property type="molecule type" value="mRNA"/>
</dbReference>
<evidence type="ECO:0000313" key="10">
    <source>
        <dbReference type="EMBL" id="AIT70101.1"/>
    </source>
</evidence>
<feature type="binding site" evidence="6">
    <location>
        <position position="233"/>
    </location>
    <ligand>
        <name>a divalent metal cation</name>
        <dbReference type="ChEBI" id="CHEBI:60240"/>
    </ligand>
</feature>
<comment type="cofactor">
    <cofactor evidence="1">
        <name>Mn(2+)</name>
        <dbReference type="ChEBI" id="CHEBI:29035"/>
    </cofactor>
</comment>
<feature type="binding site" evidence="5">
    <location>
        <position position="143"/>
    </location>
    <ligand>
        <name>(S)-malate</name>
        <dbReference type="ChEBI" id="CHEBI:15589"/>
    </ligand>
</feature>
<feature type="domain" description="Malic enzyme NAD-binding" evidence="8">
    <location>
        <begin position="258"/>
        <end position="518"/>
    </location>
</feature>
<feature type="binding site" evidence="5">
    <location>
        <position position="404"/>
    </location>
    <ligand>
        <name>(S)-malate</name>
        <dbReference type="ChEBI" id="CHEBI:15589"/>
    </ligand>
</feature>
<dbReference type="SMART" id="SM01274">
    <property type="entry name" value="malic"/>
    <property type="match status" value="1"/>
</dbReference>
<gene>
    <name evidence="10" type="primary">me</name>
</gene>
<dbReference type="PANTHER" id="PTHR23406">
    <property type="entry name" value="MALIC ENZYME-RELATED"/>
    <property type="match status" value="1"/>
</dbReference>
<organism evidence="10">
    <name type="scientific">Gracilariopsis lemaneiformis</name>
    <name type="common">Red alga</name>
    <name type="synonym">Gracilaria lemaneiformis</name>
    <dbReference type="NCBI Taxonomy" id="2782"/>
    <lineage>
        <taxon>Eukaryota</taxon>
        <taxon>Rhodophyta</taxon>
        <taxon>Florideophyceae</taxon>
        <taxon>Rhodymeniophycidae</taxon>
        <taxon>Gracilariales</taxon>
        <taxon>Gracilariaceae</taxon>
        <taxon>Gracilariopsis</taxon>
    </lineage>
</organism>
<dbReference type="AlphaFoldDB" id="A0A097IUE0"/>
<proteinExistence type="evidence at transcript level"/>
<keyword evidence="3 6" id="KW-0479">Metal-binding</keyword>
<dbReference type="Gene3D" id="3.40.50.720">
    <property type="entry name" value="NAD(P)-binding Rossmann-like Domain"/>
    <property type="match status" value="1"/>
</dbReference>
<dbReference type="SUPFAM" id="SSF53223">
    <property type="entry name" value="Aminoacid dehydrogenase-like, N-terminal domain"/>
    <property type="match status" value="1"/>
</dbReference>
<dbReference type="InterPro" id="IPR015884">
    <property type="entry name" value="Malic_enzyme_CS"/>
</dbReference>
<keyword evidence="7" id="KW-0560">Oxidoreductase</keyword>
<feature type="binding site" evidence="5">
    <location>
        <position position="449"/>
    </location>
    <ligand>
        <name>(S)-malate</name>
        <dbReference type="ChEBI" id="CHEBI:15589"/>
    </ligand>
</feature>
<evidence type="ECO:0000256" key="1">
    <source>
        <dbReference type="ARBA" id="ARBA00001936"/>
    </source>
</evidence>
<evidence type="ECO:0000259" key="8">
    <source>
        <dbReference type="SMART" id="SM00919"/>
    </source>
</evidence>
<dbReference type="PIRSF" id="PIRSF000106">
    <property type="entry name" value="ME"/>
    <property type="match status" value="1"/>
</dbReference>
<dbReference type="Gene3D" id="3.40.50.10380">
    <property type="entry name" value="Malic enzyme, N-terminal domain"/>
    <property type="match status" value="1"/>
</dbReference>
<dbReference type="GO" id="GO:0051287">
    <property type="term" value="F:NAD binding"/>
    <property type="evidence" value="ECO:0007669"/>
    <property type="project" value="InterPro"/>
</dbReference>
<dbReference type="InterPro" id="IPR012301">
    <property type="entry name" value="Malic_N_dom"/>
</dbReference>
<comment type="cofactor">
    <cofactor evidence="6">
        <name>Mg(2+)</name>
        <dbReference type="ChEBI" id="CHEBI:18420"/>
    </cofactor>
    <cofactor evidence="6">
        <name>Mn(2+)</name>
        <dbReference type="ChEBI" id="CHEBI:29035"/>
    </cofactor>
    <text evidence="6">Divalent metal cations. Prefers magnesium or manganese.</text>
</comment>
<evidence type="ECO:0000256" key="2">
    <source>
        <dbReference type="ARBA" id="ARBA00008785"/>
    </source>
</evidence>
<dbReference type="NCBIfam" id="NF010052">
    <property type="entry name" value="PRK13529.1"/>
    <property type="match status" value="1"/>
</dbReference>
<dbReference type="PRINTS" id="PR00072">
    <property type="entry name" value="MALOXRDTASE"/>
</dbReference>
<evidence type="ECO:0000256" key="5">
    <source>
        <dbReference type="PIRSR" id="PIRSR000106-2"/>
    </source>
</evidence>
<dbReference type="FunFam" id="3.40.50.720:FF:000182">
    <property type="entry name" value="NAD-dependent malic enzyme"/>
    <property type="match status" value="1"/>
</dbReference>
<evidence type="ECO:0000256" key="7">
    <source>
        <dbReference type="RuleBase" id="RU003426"/>
    </source>
</evidence>
<sequence>MSHPVLSSARTNRSRRFTLEEREENCLVGLVHPAGPRSLQHEIHRVLQALSNLPNSLSRYQFLMHVLASDEQLFFAAVQTNVRRLLPMIYTPTVGEACQRYSDLHIPLRGLWIGIDQRGRVDQVLSNWPEHSVKAIVVSDCERILGLGDLGANGMGIPVGKLLLYTACGGINPENCLPVVLDVGCNNQSIRDNDNYIGLDQDRVTGAEYDDFVEEFMNAAVERFGKSCLIQFEDFGNANALRLLDKYRNRVCSFNDDIQGTAAVGLAGILSALRVEDVYPTLGEHKFLFLGAGSAGIGIARLIVLALKREGMPEEEAKKKCWFVDSRGLVYEGRANVSSAKRDFAHKVNDDVAQVGNGGLLQLVKVLKPTALIGVSTIAGSFTEEVIREMAHTNKKPIVFALSNPTSKAECTAEDAYKYSDGRAIYASGSPFAPVKLQDGRTMIPGQGNNAYIFPGIGLGVLLSQTISIPDSMLLAAADTLSTLVDAEQLDAGCMYPDLSSLLDISAAIAKAVCDEAVQLGLNQADVSKMDLGKIRQGMYEPGRLAF</sequence>
<name>A0A097IUE0_GRALE</name>
<dbReference type="GO" id="GO:0006108">
    <property type="term" value="P:malate metabolic process"/>
    <property type="evidence" value="ECO:0007669"/>
    <property type="project" value="TreeGrafter"/>
</dbReference>
<dbReference type="InterPro" id="IPR012302">
    <property type="entry name" value="Malic_NAD-bd"/>
</dbReference>
<reference evidence="10" key="1">
    <citation type="journal article" date="2014" name="PLoS ONE">
        <title>Phylogeny of c4-photosynthesis enzymes based on algal transcriptomic and genomic data supports an archaeal/proteobacterial origin and multiple duplication for most c4-related genes.</title>
        <authorList>
            <person name="Chi S."/>
            <person name="Wu S."/>
            <person name="Yu J."/>
            <person name="Wang X."/>
            <person name="Tang X."/>
            <person name="Liu T."/>
        </authorList>
    </citation>
    <scope>NUCLEOTIDE SEQUENCE</scope>
    <source>
        <strain evidence="10">IKWM-2000917</strain>
    </source>
</reference>
<dbReference type="InterPro" id="IPR046346">
    <property type="entry name" value="Aminoacid_DH-like_N_sf"/>
</dbReference>
<evidence type="ECO:0000259" key="9">
    <source>
        <dbReference type="SMART" id="SM01274"/>
    </source>
</evidence>